<sequence length="393" mass="44253">MTQVQSPLLGTGPNDDPPLFFGDGSDLDHHHYTACREYPAVRRILGTRAPQKAGSLRHARQQRRTQHHQTRRPRRWEDDGRSLAADSNIVLPSDRRRPMIATDDDCSHDGVATSRRTPRLVRQEAFCAASTSRNWRSQDYVDDDDELYRLGLLYDESRDQRHGMTGSCSPAWTAADEIIQSAHFSLDAISHDQPTYNIRMVATPTGPRNGRPGYRYDHGNEDDAGSDHDSEDEKLRKGEPLRTIPALTLDLSFTAFGDNVQQAWPRHGRQDGRYDHHEEYDSSIQHVFQQQPMQHIIYELDEADHDHDMAEGSFSQCPGTPITQTPELVSDDEDIASDDADWFSLMEDGWTPIEEEAADFSNAGKISQTSPSQDFSGAAHAGDTWVVLGRGMT</sequence>
<reference evidence="3" key="1">
    <citation type="submission" date="2016-02" db="EMBL/GenBank/DDBJ databases">
        <title>Draft genome sequence of Microdochium bolleyi, a fungal endophyte of beachgrass.</title>
        <authorList>
            <consortium name="DOE Joint Genome Institute"/>
            <person name="David A.S."/>
            <person name="May G."/>
            <person name="Haridas S."/>
            <person name="Lim J."/>
            <person name="Wang M."/>
            <person name="Labutti K."/>
            <person name="Lipzen A."/>
            <person name="Barry K."/>
            <person name="Grigoriev I.V."/>
        </authorList>
    </citation>
    <scope>NUCLEOTIDE SEQUENCE [LARGE SCALE GENOMIC DNA]</scope>
    <source>
        <strain evidence="3">J235TASD1</strain>
    </source>
</reference>
<evidence type="ECO:0000313" key="3">
    <source>
        <dbReference type="Proteomes" id="UP000070501"/>
    </source>
</evidence>
<keyword evidence="3" id="KW-1185">Reference proteome</keyword>
<organism evidence="2 3">
    <name type="scientific">Microdochium bolleyi</name>
    <dbReference type="NCBI Taxonomy" id="196109"/>
    <lineage>
        <taxon>Eukaryota</taxon>
        <taxon>Fungi</taxon>
        <taxon>Dikarya</taxon>
        <taxon>Ascomycota</taxon>
        <taxon>Pezizomycotina</taxon>
        <taxon>Sordariomycetes</taxon>
        <taxon>Xylariomycetidae</taxon>
        <taxon>Xylariales</taxon>
        <taxon>Microdochiaceae</taxon>
        <taxon>Microdochium</taxon>
    </lineage>
</organism>
<evidence type="ECO:0000313" key="2">
    <source>
        <dbReference type="EMBL" id="KXJ97635.1"/>
    </source>
</evidence>
<feature type="region of interest" description="Disordered" evidence="1">
    <location>
        <begin position="1"/>
        <end position="23"/>
    </location>
</feature>
<name>A0A136JKF2_9PEZI</name>
<gene>
    <name evidence="2" type="ORF">Micbo1qcDRAFT_9063</name>
</gene>
<dbReference type="EMBL" id="KQ964245">
    <property type="protein sequence ID" value="KXJ97635.1"/>
    <property type="molecule type" value="Genomic_DNA"/>
</dbReference>
<feature type="compositionally biased region" description="Basic and acidic residues" evidence="1">
    <location>
        <begin position="214"/>
        <end position="240"/>
    </location>
</feature>
<evidence type="ECO:0000256" key="1">
    <source>
        <dbReference type="SAM" id="MobiDB-lite"/>
    </source>
</evidence>
<feature type="region of interest" description="Disordered" evidence="1">
    <location>
        <begin position="48"/>
        <end position="91"/>
    </location>
</feature>
<protein>
    <submittedName>
        <fullName evidence="2">Uncharacterized protein</fullName>
    </submittedName>
</protein>
<feature type="region of interest" description="Disordered" evidence="1">
    <location>
        <begin position="201"/>
        <end position="240"/>
    </location>
</feature>
<dbReference type="Proteomes" id="UP000070501">
    <property type="component" value="Unassembled WGS sequence"/>
</dbReference>
<accession>A0A136JKF2</accession>
<dbReference type="InParanoid" id="A0A136JKF2"/>
<feature type="compositionally biased region" description="Basic residues" evidence="1">
    <location>
        <begin position="55"/>
        <end position="74"/>
    </location>
</feature>
<dbReference type="OrthoDB" id="5207704at2759"/>
<dbReference type="AlphaFoldDB" id="A0A136JKF2"/>
<proteinExistence type="predicted"/>